<reference evidence="3" key="1">
    <citation type="submission" date="2016-12" db="EMBL/GenBank/DDBJ databases">
        <authorList>
            <person name="Gulvik C.A."/>
        </authorList>
    </citation>
    <scope>NUCLEOTIDE SEQUENCE [LARGE SCALE GENOMIC DNA]</scope>
    <source>
        <strain evidence="3">NED12-00049-6B</strain>
    </source>
</reference>
<dbReference type="GO" id="GO:0016747">
    <property type="term" value="F:acyltransferase activity, transferring groups other than amino-acyl groups"/>
    <property type="evidence" value="ECO:0007669"/>
    <property type="project" value="InterPro"/>
</dbReference>
<name>A0A1Q8E943_9STRE</name>
<proteinExistence type="predicted"/>
<evidence type="ECO:0000313" key="2">
    <source>
        <dbReference type="EMBL" id="OLF48321.1"/>
    </source>
</evidence>
<dbReference type="Proteomes" id="UP000186890">
    <property type="component" value="Unassembled WGS sequence"/>
</dbReference>
<dbReference type="CDD" id="cd04301">
    <property type="entry name" value="NAT_SF"/>
    <property type="match status" value="1"/>
</dbReference>
<comment type="caution">
    <text evidence="2">The sequence shown here is derived from an EMBL/GenBank/DDBJ whole genome shotgun (WGS) entry which is preliminary data.</text>
</comment>
<feature type="domain" description="N-acetyltransferase" evidence="1">
    <location>
        <begin position="4"/>
        <end position="159"/>
    </location>
</feature>
<keyword evidence="3" id="KW-1185">Reference proteome</keyword>
<keyword evidence="2" id="KW-0808">Transferase</keyword>
<sequence length="160" mass="18424">MTLSLYHEVEHGHSLQAYSLSDSTHTDTPQNIIETSKKDRDRYPIAILDHEDGHLIGFFCLHVNAGPKEYGYYQQDYALVRGFSIDDNFRNQGYGSHALNDIFTFIDSTLQLEVNHIILAVNEKNILAQKAYKHSGFFVVKRDVEGQKGKLMMMEKKRDE</sequence>
<accession>A0A1Q8E943</accession>
<evidence type="ECO:0000313" key="3">
    <source>
        <dbReference type="Proteomes" id="UP000186890"/>
    </source>
</evidence>
<dbReference type="InterPro" id="IPR016181">
    <property type="entry name" value="Acyl_CoA_acyltransferase"/>
</dbReference>
<dbReference type="PROSITE" id="PS51186">
    <property type="entry name" value="GNAT"/>
    <property type="match status" value="1"/>
</dbReference>
<organism evidence="2 3">
    <name type="scientific">Streptococcus cuniculi</name>
    <dbReference type="NCBI Taxonomy" id="1432788"/>
    <lineage>
        <taxon>Bacteria</taxon>
        <taxon>Bacillati</taxon>
        <taxon>Bacillota</taxon>
        <taxon>Bacilli</taxon>
        <taxon>Lactobacillales</taxon>
        <taxon>Streptococcaceae</taxon>
        <taxon>Streptococcus</taxon>
    </lineage>
</organism>
<dbReference type="InterPro" id="IPR000182">
    <property type="entry name" value="GNAT_dom"/>
</dbReference>
<dbReference type="SUPFAM" id="SSF55729">
    <property type="entry name" value="Acyl-CoA N-acyltransferases (Nat)"/>
    <property type="match status" value="1"/>
</dbReference>
<dbReference type="OrthoDB" id="66776at2"/>
<dbReference type="EMBL" id="MSJM01000003">
    <property type="protein sequence ID" value="OLF48321.1"/>
    <property type="molecule type" value="Genomic_DNA"/>
</dbReference>
<protein>
    <submittedName>
        <fullName evidence="2">GNAT family N-acetyltransferase</fullName>
    </submittedName>
</protein>
<dbReference type="Pfam" id="PF00583">
    <property type="entry name" value="Acetyltransf_1"/>
    <property type="match status" value="1"/>
</dbReference>
<dbReference type="Gene3D" id="3.40.630.30">
    <property type="match status" value="1"/>
</dbReference>
<evidence type="ECO:0000259" key="1">
    <source>
        <dbReference type="PROSITE" id="PS51186"/>
    </source>
</evidence>
<gene>
    <name evidence="2" type="ORF">BU202_04275</name>
</gene>
<dbReference type="AlphaFoldDB" id="A0A1Q8E943"/>